<organism evidence="8 9">
    <name type="scientific">Aliidiomarina sanyensis</name>
    <dbReference type="NCBI Taxonomy" id="1249555"/>
    <lineage>
        <taxon>Bacteria</taxon>
        <taxon>Pseudomonadati</taxon>
        <taxon>Pseudomonadota</taxon>
        <taxon>Gammaproteobacteria</taxon>
        <taxon>Alteromonadales</taxon>
        <taxon>Idiomarinaceae</taxon>
        <taxon>Aliidiomarina</taxon>
    </lineage>
</organism>
<evidence type="ECO:0000256" key="6">
    <source>
        <dbReference type="ARBA" id="ARBA00037937"/>
    </source>
</evidence>
<evidence type="ECO:0000256" key="3">
    <source>
        <dbReference type="ARBA" id="ARBA00022989"/>
    </source>
</evidence>
<comment type="similarity">
    <text evidence="6 7">Belongs to the FliO/MopB family.</text>
</comment>
<keyword evidence="3 7" id="KW-1133">Transmembrane helix</keyword>
<dbReference type="EMBL" id="PIPM01000002">
    <property type="protein sequence ID" value="RUO35826.1"/>
    <property type="molecule type" value="Genomic_DNA"/>
</dbReference>
<evidence type="ECO:0000256" key="7">
    <source>
        <dbReference type="RuleBase" id="RU362064"/>
    </source>
</evidence>
<keyword evidence="8" id="KW-0966">Cell projection</keyword>
<dbReference type="Pfam" id="PF04347">
    <property type="entry name" value="FliO"/>
    <property type="match status" value="1"/>
</dbReference>
<evidence type="ECO:0000256" key="1">
    <source>
        <dbReference type="ARBA" id="ARBA00022475"/>
    </source>
</evidence>
<keyword evidence="5 7" id="KW-0975">Bacterial flagellum</keyword>
<evidence type="ECO:0000256" key="5">
    <source>
        <dbReference type="ARBA" id="ARBA00023143"/>
    </source>
</evidence>
<dbReference type="RefSeq" id="WP_126776205.1">
    <property type="nucleotide sequence ID" value="NZ_PIPM01000002.1"/>
</dbReference>
<proteinExistence type="inferred from homology"/>
<dbReference type="NCBIfam" id="TIGR03500">
    <property type="entry name" value="FliO_TIGR"/>
    <property type="match status" value="1"/>
</dbReference>
<sequence>MTSSASQTSVETINSLALLGKVSVVLIITIGVILVCAWMFRRLSAGYGNQQQIPMRVLSVLNVGPKEKVVVVQVEDQRLVLGVAPGSVTALSELEPADNVPSAPASHGTISSPFARLLKGRFTASSEASSERNT</sequence>
<dbReference type="OrthoDB" id="9342590at2"/>
<comment type="caution">
    <text evidence="8">The sequence shown here is derived from an EMBL/GenBank/DDBJ whole genome shotgun (WGS) entry which is preliminary data.</text>
</comment>
<keyword evidence="4 7" id="KW-0472">Membrane</keyword>
<reference evidence="8 9" key="1">
    <citation type="journal article" date="2011" name="Front. Microbiol.">
        <title>Genomic signatures of strain selection and enhancement in Bacillus atrophaeus var. globigii, a historical biowarfare simulant.</title>
        <authorList>
            <person name="Gibbons H.S."/>
            <person name="Broomall S.M."/>
            <person name="McNew L.A."/>
            <person name="Daligault H."/>
            <person name="Chapman C."/>
            <person name="Bruce D."/>
            <person name="Karavis M."/>
            <person name="Krepps M."/>
            <person name="McGregor P.A."/>
            <person name="Hong C."/>
            <person name="Park K.H."/>
            <person name="Akmal A."/>
            <person name="Feldman A."/>
            <person name="Lin J.S."/>
            <person name="Chang W.E."/>
            <person name="Higgs B.W."/>
            <person name="Demirev P."/>
            <person name="Lindquist J."/>
            <person name="Liem A."/>
            <person name="Fochler E."/>
            <person name="Read T.D."/>
            <person name="Tapia R."/>
            <person name="Johnson S."/>
            <person name="Bishop-Lilly K.A."/>
            <person name="Detter C."/>
            <person name="Han C."/>
            <person name="Sozhamannan S."/>
            <person name="Rosenzweig C.N."/>
            <person name="Skowronski E.W."/>
        </authorList>
    </citation>
    <scope>NUCLEOTIDE SEQUENCE [LARGE SCALE GENOMIC DNA]</scope>
    <source>
        <strain evidence="8 9">GYP-17</strain>
    </source>
</reference>
<keyword evidence="2 7" id="KW-0812">Transmembrane</keyword>
<evidence type="ECO:0000256" key="2">
    <source>
        <dbReference type="ARBA" id="ARBA00022692"/>
    </source>
</evidence>
<evidence type="ECO:0000313" key="8">
    <source>
        <dbReference type="EMBL" id="RUO35826.1"/>
    </source>
</evidence>
<keyword evidence="1 7" id="KW-1003">Cell membrane</keyword>
<evidence type="ECO:0000313" key="9">
    <source>
        <dbReference type="Proteomes" id="UP000288405"/>
    </source>
</evidence>
<dbReference type="Proteomes" id="UP000288405">
    <property type="component" value="Unassembled WGS sequence"/>
</dbReference>
<feature type="transmembrane region" description="Helical" evidence="7">
    <location>
        <begin position="16"/>
        <end position="40"/>
    </location>
</feature>
<keyword evidence="9" id="KW-1185">Reference proteome</keyword>
<gene>
    <name evidence="8" type="primary">fliO</name>
    <name evidence="8" type="ORF">CWE11_03475</name>
</gene>
<evidence type="ECO:0000256" key="4">
    <source>
        <dbReference type="ARBA" id="ARBA00023136"/>
    </source>
</evidence>
<protein>
    <recommendedName>
        <fullName evidence="7">Flagellar protein</fullName>
    </recommendedName>
</protein>
<dbReference type="InterPro" id="IPR022781">
    <property type="entry name" value="Flagellar_biosynth_FliO"/>
</dbReference>
<dbReference type="PANTHER" id="PTHR38766">
    <property type="entry name" value="FLAGELLAR PROTEIN FLIO"/>
    <property type="match status" value="1"/>
</dbReference>
<keyword evidence="8" id="KW-0969">Cilium</keyword>
<dbReference type="InterPro" id="IPR052205">
    <property type="entry name" value="FliO/MopB"/>
</dbReference>
<name>A0A432WPU7_9GAMM</name>
<keyword evidence="8" id="KW-0282">Flagellum</keyword>
<dbReference type="GO" id="GO:0044781">
    <property type="term" value="P:bacterial-type flagellum organization"/>
    <property type="evidence" value="ECO:0007669"/>
    <property type="project" value="UniProtKB-UniRule"/>
</dbReference>
<dbReference type="PANTHER" id="PTHR38766:SF1">
    <property type="entry name" value="FLAGELLAR PROTEIN FLIO"/>
    <property type="match status" value="1"/>
</dbReference>
<dbReference type="GO" id="GO:0005886">
    <property type="term" value="C:plasma membrane"/>
    <property type="evidence" value="ECO:0007669"/>
    <property type="project" value="UniProtKB-SubCell"/>
</dbReference>
<dbReference type="AlphaFoldDB" id="A0A432WPU7"/>
<comment type="subcellular location">
    <subcellularLocation>
        <location evidence="7">Cell membrane</location>
    </subcellularLocation>
    <subcellularLocation>
        <location evidence="7">Bacterial flagellum basal body</location>
    </subcellularLocation>
</comment>
<accession>A0A432WPU7</accession>
<dbReference type="GO" id="GO:0009425">
    <property type="term" value="C:bacterial-type flagellum basal body"/>
    <property type="evidence" value="ECO:0007669"/>
    <property type="project" value="UniProtKB-SubCell"/>
</dbReference>